<protein>
    <recommendedName>
        <fullName evidence="7">Rhodopsin domain-containing protein</fullName>
    </recommendedName>
</protein>
<gene>
    <name evidence="8" type="ORF">Daus18300_009799</name>
</gene>
<name>A0ABR3WD32_9PEZI</name>
<dbReference type="PANTHER" id="PTHR33048">
    <property type="entry name" value="PTH11-LIKE INTEGRAL MEMBRANE PROTEIN (AFU_ORTHOLOGUE AFUA_5G11245)"/>
    <property type="match status" value="1"/>
</dbReference>
<dbReference type="Proteomes" id="UP001583177">
    <property type="component" value="Unassembled WGS sequence"/>
</dbReference>
<comment type="subcellular location">
    <subcellularLocation>
        <location evidence="1">Membrane</location>
        <topology evidence="1">Multi-pass membrane protein</topology>
    </subcellularLocation>
</comment>
<keyword evidence="2 6" id="KW-0812">Transmembrane</keyword>
<comment type="caution">
    <text evidence="8">The sequence shown here is derived from an EMBL/GenBank/DDBJ whole genome shotgun (WGS) entry which is preliminary data.</text>
</comment>
<dbReference type="InterPro" id="IPR052337">
    <property type="entry name" value="SAT4-like"/>
</dbReference>
<evidence type="ECO:0000313" key="9">
    <source>
        <dbReference type="Proteomes" id="UP001583177"/>
    </source>
</evidence>
<accession>A0ABR3WD32</accession>
<sequence length="144" mass="16117">MYWGYAAPDGEKRSRYNTAKATDLLFANQLTIYICAGLVKLAVACVLLRIVTKKALRWVLYLSMVIVIAWTIVMTLYASWLCASGGSSNYAGSETCMYIGYFRTSTNIVIDYFYALLPVYILWNVQMSLKLKLSVLLLLGLGAL</sequence>
<feature type="domain" description="Rhodopsin" evidence="7">
    <location>
        <begin position="18"/>
        <end position="143"/>
    </location>
</feature>
<evidence type="ECO:0000256" key="3">
    <source>
        <dbReference type="ARBA" id="ARBA00022989"/>
    </source>
</evidence>
<feature type="transmembrane region" description="Helical" evidence="6">
    <location>
        <begin position="30"/>
        <end position="51"/>
    </location>
</feature>
<dbReference type="PANTHER" id="PTHR33048:SF47">
    <property type="entry name" value="INTEGRAL MEMBRANE PROTEIN-RELATED"/>
    <property type="match status" value="1"/>
</dbReference>
<evidence type="ECO:0000256" key="1">
    <source>
        <dbReference type="ARBA" id="ARBA00004141"/>
    </source>
</evidence>
<dbReference type="EMBL" id="JAWRVE010000102">
    <property type="protein sequence ID" value="KAL1858929.1"/>
    <property type="molecule type" value="Genomic_DNA"/>
</dbReference>
<evidence type="ECO:0000256" key="6">
    <source>
        <dbReference type="SAM" id="Phobius"/>
    </source>
</evidence>
<evidence type="ECO:0000256" key="2">
    <source>
        <dbReference type="ARBA" id="ARBA00022692"/>
    </source>
</evidence>
<evidence type="ECO:0000259" key="7">
    <source>
        <dbReference type="Pfam" id="PF20684"/>
    </source>
</evidence>
<keyword evidence="3 6" id="KW-1133">Transmembrane helix</keyword>
<organism evidence="8 9">
    <name type="scientific">Diaporthe australafricana</name>
    <dbReference type="NCBI Taxonomy" id="127596"/>
    <lineage>
        <taxon>Eukaryota</taxon>
        <taxon>Fungi</taxon>
        <taxon>Dikarya</taxon>
        <taxon>Ascomycota</taxon>
        <taxon>Pezizomycotina</taxon>
        <taxon>Sordariomycetes</taxon>
        <taxon>Sordariomycetidae</taxon>
        <taxon>Diaporthales</taxon>
        <taxon>Diaporthaceae</taxon>
        <taxon>Diaporthe</taxon>
    </lineage>
</organism>
<feature type="transmembrane region" description="Helical" evidence="6">
    <location>
        <begin position="100"/>
        <end position="123"/>
    </location>
</feature>
<evidence type="ECO:0000256" key="4">
    <source>
        <dbReference type="ARBA" id="ARBA00023136"/>
    </source>
</evidence>
<dbReference type="Pfam" id="PF20684">
    <property type="entry name" value="Fung_rhodopsin"/>
    <property type="match status" value="1"/>
</dbReference>
<proteinExistence type="inferred from homology"/>
<evidence type="ECO:0000256" key="5">
    <source>
        <dbReference type="ARBA" id="ARBA00038359"/>
    </source>
</evidence>
<evidence type="ECO:0000313" key="8">
    <source>
        <dbReference type="EMBL" id="KAL1858929.1"/>
    </source>
</evidence>
<comment type="similarity">
    <text evidence="5">Belongs to the SAT4 family.</text>
</comment>
<reference evidence="8 9" key="1">
    <citation type="journal article" date="2024" name="IMA Fungus">
        <title>IMA Genome - F19 : A genome assembly and annotation guide to empower mycologists, including annotated draft genome sequences of Ceratocystis pirilliformis, Diaporthe australafricana, Fusarium ophioides, Paecilomyces lecythidis, and Sporothrix stenoceras.</title>
        <authorList>
            <person name="Aylward J."/>
            <person name="Wilson A.M."/>
            <person name="Visagie C.M."/>
            <person name="Spraker J."/>
            <person name="Barnes I."/>
            <person name="Buitendag C."/>
            <person name="Ceriani C."/>
            <person name="Del Mar Angel L."/>
            <person name="du Plessis D."/>
            <person name="Fuchs T."/>
            <person name="Gasser K."/>
            <person name="Kramer D."/>
            <person name="Li W."/>
            <person name="Munsamy K."/>
            <person name="Piso A."/>
            <person name="Price J.L."/>
            <person name="Sonnekus B."/>
            <person name="Thomas C."/>
            <person name="van der Nest A."/>
            <person name="van Dijk A."/>
            <person name="van Heerden A."/>
            <person name="van Vuuren N."/>
            <person name="Yilmaz N."/>
            <person name="Duong T.A."/>
            <person name="van der Merwe N.A."/>
            <person name="Wingfield M.J."/>
            <person name="Wingfield B.D."/>
        </authorList>
    </citation>
    <scope>NUCLEOTIDE SEQUENCE [LARGE SCALE GENOMIC DNA]</scope>
    <source>
        <strain evidence="8 9">CMW 18300</strain>
    </source>
</reference>
<dbReference type="InterPro" id="IPR049326">
    <property type="entry name" value="Rhodopsin_dom_fungi"/>
</dbReference>
<feature type="transmembrane region" description="Helical" evidence="6">
    <location>
        <begin position="58"/>
        <end position="80"/>
    </location>
</feature>
<keyword evidence="4 6" id="KW-0472">Membrane</keyword>
<keyword evidence="9" id="KW-1185">Reference proteome</keyword>